<accession>A0AAE0X9W0</accession>
<sequence length="174" mass="19170">MVVPSWERAGVYGGSAKHTRHQSTLEVPSSQAKFQAHRLNLDPLLIPSSSMPTLLLYRHGSSARHMTRPASRGCNSGTRCMYGAGGGGIPWHHPISPTALQLLPRALRMFSTTSSVHHSCIFCLDGIIVQALGIFFQVLGLIRGYGGRKLQYQHKDTHKVYNGMLMQTNRYNAG</sequence>
<keyword evidence="2" id="KW-1185">Reference proteome</keyword>
<proteinExistence type="predicted"/>
<dbReference type="EMBL" id="JAULSO010000002">
    <property type="protein sequence ID" value="KAK3688735.1"/>
    <property type="molecule type" value="Genomic_DNA"/>
</dbReference>
<reference evidence="1" key="1">
    <citation type="journal article" date="2023" name="Mol. Phylogenet. Evol.">
        <title>Genome-scale phylogeny and comparative genomics of the fungal order Sordariales.</title>
        <authorList>
            <person name="Hensen N."/>
            <person name="Bonometti L."/>
            <person name="Westerberg I."/>
            <person name="Brannstrom I.O."/>
            <person name="Guillou S."/>
            <person name="Cros-Aarteil S."/>
            <person name="Calhoun S."/>
            <person name="Haridas S."/>
            <person name="Kuo A."/>
            <person name="Mondo S."/>
            <person name="Pangilinan J."/>
            <person name="Riley R."/>
            <person name="LaButti K."/>
            <person name="Andreopoulos B."/>
            <person name="Lipzen A."/>
            <person name="Chen C."/>
            <person name="Yan M."/>
            <person name="Daum C."/>
            <person name="Ng V."/>
            <person name="Clum A."/>
            <person name="Steindorff A."/>
            <person name="Ohm R.A."/>
            <person name="Martin F."/>
            <person name="Silar P."/>
            <person name="Natvig D.O."/>
            <person name="Lalanne C."/>
            <person name="Gautier V."/>
            <person name="Ament-Velasquez S.L."/>
            <person name="Kruys A."/>
            <person name="Hutchinson M.I."/>
            <person name="Powell A.J."/>
            <person name="Barry K."/>
            <person name="Miller A.N."/>
            <person name="Grigoriev I.V."/>
            <person name="Debuchy R."/>
            <person name="Gladieux P."/>
            <person name="Hiltunen Thoren M."/>
            <person name="Johannesson H."/>
        </authorList>
    </citation>
    <scope>NUCLEOTIDE SEQUENCE</scope>
    <source>
        <strain evidence="1">CBS 314.62</strain>
    </source>
</reference>
<name>A0AAE0X9W0_9PEZI</name>
<protein>
    <submittedName>
        <fullName evidence="1">Uncharacterized protein</fullName>
    </submittedName>
</protein>
<evidence type="ECO:0000313" key="1">
    <source>
        <dbReference type="EMBL" id="KAK3688735.1"/>
    </source>
</evidence>
<organism evidence="1 2">
    <name type="scientific">Podospora appendiculata</name>
    <dbReference type="NCBI Taxonomy" id="314037"/>
    <lineage>
        <taxon>Eukaryota</taxon>
        <taxon>Fungi</taxon>
        <taxon>Dikarya</taxon>
        <taxon>Ascomycota</taxon>
        <taxon>Pezizomycotina</taxon>
        <taxon>Sordariomycetes</taxon>
        <taxon>Sordariomycetidae</taxon>
        <taxon>Sordariales</taxon>
        <taxon>Podosporaceae</taxon>
        <taxon>Podospora</taxon>
    </lineage>
</organism>
<reference evidence="1" key="2">
    <citation type="submission" date="2023-06" db="EMBL/GenBank/DDBJ databases">
        <authorList>
            <consortium name="Lawrence Berkeley National Laboratory"/>
            <person name="Haridas S."/>
            <person name="Hensen N."/>
            <person name="Bonometti L."/>
            <person name="Westerberg I."/>
            <person name="Brannstrom I.O."/>
            <person name="Guillou S."/>
            <person name="Cros-Aarteil S."/>
            <person name="Calhoun S."/>
            <person name="Kuo A."/>
            <person name="Mondo S."/>
            <person name="Pangilinan J."/>
            <person name="Riley R."/>
            <person name="Labutti K."/>
            <person name="Andreopoulos B."/>
            <person name="Lipzen A."/>
            <person name="Chen C."/>
            <person name="Yanf M."/>
            <person name="Daum C."/>
            <person name="Ng V."/>
            <person name="Clum A."/>
            <person name="Steindorff A."/>
            <person name="Ohm R."/>
            <person name="Martin F."/>
            <person name="Silar P."/>
            <person name="Natvig D."/>
            <person name="Lalanne C."/>
            <person name="Gautier V."/>
            <person name="Ament-Velasquez S.L."/>
            <person name="Kruys A."/>
            <person name="Hutchinson M.I."/>
            <person name="Powell A.J."/>
            <person name="Barry K."/>
            <person name="Miller A.N."/>
            <person name="Grigoriev I.V."/>
            <person name="Debuchy R."/>
            <person name="Gladieux P."/>
            <person name="Thoren M.H."/>
            <person name="Johannesson H."/>
        </authorList>
    </citation>
    <scope>NUCLEOTIDE SEQUENCE</scope>
    <source>
        <strain evidence="1">CBS 314.62</strain>
    </source>
</reference>
<dbReference type="AlphaFoldDB" id="A0AAE0X9W0"/>
<comment type="caution">
    <text evidence="1">The sequence shown here is derived from an EMBL/GenBank/DDBJ whole genome shotgun (WGS) entry which is preliminary data.</text>
</comment>
<dbReference type="Proteomes" id="UP001270362">
    <property type="component" value="Unassembled WGS sequence"/>
</dbReference>
<evidence type="ECO:0000313" key="2">
    <source>
        <dbReference type="Proteomes" id="UP001270362"/>
    </source>
</evidence>
<gene>
    <name evidence="1" type="ORF">B0T22DRAFT_161441</name>
</gene>